<dbReference type="Proteomes" id="UP000198635">
    <property type="component" value="Unassembled WGS sequence"/>
</dbReference>
<gene>
    <name evidence="2" type="ORF">SAMN04488082_10319</name>
</gene>
<evidence type="ECO:0000313" key="3">
    <source>
        <dbReference type="Proteomes" id="UP000198635"/>
    </source>
</evidence>
<sequence>MRVWLPHHLYKTFPLLVGATGFLGCFSDDTAALALGGLLMLYSAGVGYMRLQHSF</sequence>
<organism evidence="2 3">
    <name type="scientific">Desulfomicrobium apsheronum</name>
    <dbReference type="NCBI Taxonomy" id="52560"/>
    <lineage>
        <taxon>Bacteria</taxon>
        <taxon>Pseudomonadati</taxon>
        <taxon>Thermodesulfobacteriota</taxon>
        <taxon>Desulfovibrionia</taxon>
        <taxon>Desulfovibrionales</taxon>
        <taxon>Desulfomicrobiaceae</taxon>
        <taxon>Desulfomicrobium</taxon>
    </lineage>
</organism>
<dbReference type="EMBL" id="FORX01000003">
    <property type="protein sequence ID" value="SFJ41043.1"/>
    <property type="molecule type" value="Genomic_DNA"/>
</dbReference>
<accession>A0A1I3R379</accession>
<dbReference type="PROSITE" id="PS51257">
    <property type="entry name" value="PROKAR_LIPOPROTEIN"/>
    <property type="match status" value="1"/>
</dbReference>
<reference evidence="3" key="1">
    <citation type="submission" date="2016-10" db="EMBL/GenBank/DDBJ databases">
        <authorList>
            <person name="Varghese N."/>
            <person name="Submissions S."/>
        </authorList>
    </citation>
    <scope>NUCLEOTIDE SEQUENCE [LARGE SCALE GENOMIC DNA]</scope>
    <source>
        <strain evidence="3">DSM 5918</strain>
    </source>
</reference>
<keyword evidence="1" id="KW-1133">Transmembrane helix</keyword>
<proteinExistence type="predicted"/>
<keyword evidence="3" id="KW-1185">Reference proteome</keyword>
<keyword evidence="1" id="KW-0472">Membrane</keyword>
<evidence type="ECO:0000313" key="2">
    <source>
        <dbReference type="EMBL" id="SFJ41043.1"/>
    </source>
</evidence>
<dbReference type="AlphaFoldDB" id="A0A1I3R379"/>
<evidence type="ECO:0000256" key="1">
    <source>
        <dbReference type="SAM" id="Phobius"/>
    </source>
</evidence>
<protein>
    <submittedName>
        <fullName evidence="2">Uncharacterized protein</fullName>
    </submittedName>
</protein>
<feature type="transmembrane region" description="Helical" evidence="1">
    <location>
        <begin position="31"/>
        <end position="51"/>
    </location>
</feature>
<keyword evidence="1" id="KW-0812">Transmembrane</keyword>
<name>A0A1I3R379_9BACT</name>